<feature type="transmembrane region" description="Helical" evidence="1">
    <location>
        <begin position="7"/>
        <end position="28"/>
    </location>
</feature>
<dbReference type="AlphaFoldDB" id="A0A098S9G3"/>
<evidence type="ECO:0000313" key="3">
    <source>
        <dbReference type="EMBL" id="KGE88751.1"/>
    </source>
</evidence>
<reference evidence="3 4" key="1">
    <citation type="journal article" date="2014" name="Int. J. Syst. Evol. Microbiol.">
        <title>Phaeodactylibacter xiamenensis gen. nov., sp. nov., a member of the family Saprospiraceae isolated from the marine alga Phaeodactylum tricornutum.</title>
        <authorList>
            <person name="Chen Z.Jr."/>
            <person name="Lei X."/>
            <person name="Lai Q."/>
            <person name="Li Y."/>
            <person name="Zhang B."/>
            <person name="Zhang J."/>
            <person name="Zhang H."/>
            <person name="Yang L."/>
            <person name="Zheng W."/>
            <person name="Tian Y."/>
            <person name="Yu Z."/>
            <person name="Xu H.Jr."/>
            <person name="Zheng T."/>
        </authorList>
    </citation>
    <scope>NUCLEOTIDE SEQUENCE [LARGE SCALE GENOMIC DNA]</scope>
    <source>
        <strain evidence="3 4">KD52</strain>
    </source>
</reference>
<keyword evidence="1" id="KW-0812">Transmembrane</keyword>
<feature type="transmembrane region" description="Helical" evidence="1">
    <location>
        <begin position="48"/>
        <end position="71"/>
    </location>
</feature>
<comment type="caution">
    <text evidence="3">The sequence shown here is derived from an EMBL/GenBank/DDBJ whole genome shotgun (WGS) entry which is preliminary data.</text>
</comment>
<organism evidence="3 4">
    <name type="scientific">Phaeodactylibacter xiamenensis</name>
    <dbReference type="NCBI Taxonomy" id="1524460"/>
    <lineage>
        <taxon>Bacteria</taxon>
        <taxon>Pseudomonadati</taxon>
        <taxon>Bacteroidota</taxon>
        <taxon>Saprospiria</taxon>
        <taxon>Saprospirales</taxon>
        <taxon>Haliscomenobacteraceae</taxon>
        <taxon>Phaeodactylibacter</taxon>
    </lineage>
</organism>
<evidence type="ECO:0000259" key="2">
    <source>
        <dbReference type="Pfam" id="PF07853"/>
    </source>
</evidence>
<feature type="transmembrane region" description="Helical" evidence="1">
    <location>
        <begin position="98"/>
        <end position="119"/>
    </location>
</feature>
<dbReference type="RefSeq" id="WP_044218649.1">
    <property type="nucleotide sequence ID" value="NZ_JBKAGJ010000073.1"/>
</dbReference>
<dbReference type="STRING" id="1524460.IX84_08860"/>
<dbReference type="InterPro" id="IPR012867">
    <property type="entry name" value="DUF1648"/>
</dbReference>
<protein>
    <recommendedName>
        <fullName evidence="2">DUF1648 domain-containing protein</fullName>
    </recommendedName>
</protein>
<dbReference type="EMBL" id="JPOS01000018">
    <property type="protein sequence ID" value="KGE88751.1"/>
    <property type="molecule type" value="Genomic_DNA"/>
</dbReference>
<sequence length="156" mass="17177">MNRQLFFTLDVLSLACIAFMLATGLFYYGSLPEQMPIHFNAGGQADDYGPRAMIFLLPGIAIATSVLVGLIGRDPNNYNFPVKVTDENRVALIGESRLLVSAIMFVTNLLLAYIHWGILQIGLGHQTGLNATFIWLFIGAILLLTVNGYVRMKKLA</sequence>
<dbReference type="Pfam" id="PF07853">
    <property type="entry name" value="DUF1648"/>
    <property type="match status" value="1"/>
</dbReference>
<evidence type="ECO:0000313" key="4">
    <source>
        <dbReference type="Proteomes" id="UP000029736"/>
    </source>
</evidence>
<accession>A0A098S9G3</accession>
<evidence type="ECO:0000256" key="1">
    <source>
        <dbReference type="SAM" id="Phobius"/>
    </source>
</evidence>
<gene>
    <name evidence="3" type="ORF">IX84_08860</name>
</gene>
<name>A0A098S9G3_9BACT</name>
<dbReference type="OrthoDB" id="9808690at2"/>
<keyword evidence="4" id="KW-1185">Reference proteome</keyword>
<keyword evidence="1" id="KW-0472">Membrane</keyword>
<dbReference type="Proteomes" id="UP000029736">
    <property type="component" value="Unassembled WGS sequence"/>
</dbReference>
<feature type="domain" description="DUF1648" evidence="2">
    <location>
        <begin position="17"/>
        <end position="61"/>
    </location>
</feature>
<feature type="transmembrane region" description="Helical" evidence="1">
    <location>
        <begin position="131"/>
        <end position="150"/>
    </location>
</feature>
<keyword evidence="1" id="KW-1133">Transmembrane helix</keyword>
<proteinExistence type="predicted"/>